<keyword evidence="1" id="KW-1133">Transmembrane helix</keyword>
<dbReference type="AlphaFoldDB" id="A0A8H4LGM5"/>
<organism evidence="2 3">
    <name type="scientific">Fusarium albosuccineum</name>
    <dbReference type="NCBI Taxonomy" id="1237068"/>
    <lineage>
        <taxon>Eukaryota</taxon>
        <taxon>Fungi</taxon>
        <taxon>Dikarya</taxon>
        <taxon>Ascomycota</taxon>
        <taxon>Pezizomycotina</taxon>
        <taxon>Sordariomycetes</taxon>
        <taxon>Hypocreomycetidae</taxon>
        <taxon>Hypocreales</taxon>
        <taxon>Nectriaceae</taxon>
        <taxon>Fusarium</taxon>
        <taxon>Fusarium decemcellulare species complex</taxon>
    </lineage>
</organism>
<keyword evidence="3" id="KW-1185">Reference proteome</keyword>
<feature type="transmembrane region" description="Helical" evidence="1">
    <location>
        <begin position="20"/>
        <end position="46"/>
    </location>
</feature>
<proteinExistence type="predicted"/>
<evidence type="ECO:0000313" key="2">
    <source>
        <dbReference type="EMBL" id="KAF4467682.1"/>
    </source>
</evidence>
<sequence>MEDQPDAPSNTRRLFILSGLYAIGNFGYLLSGGLVMMVALGIPSIFFHTKVLHAWLSSVTFGTLFRFIPFATTRHGPRPPNATFAGGFCYLHLIPFGSRTIAALGLGPYPTGASLYAYISKRGFQNHNVTHLGYEAREGILHFRFDGWKPFNGRRTPLDLIQNARYNVPDFDSIRVGGSPARCRNIQPQFTSKVSLKLSCNAAYGGTWNPLRMTAQKGAIFVVPREAGVPREGCKPNPLGMAFTTLRIIPMLGLLFGLAMLPSSWAEPDLCGSAPDGYDFDKYKYVDCMPLYKDHEEIEACCVVWTEYATRCQNPKSGVEEAVDLQLLLMDMMQKDTGGNPFTSARTKKGHWTGWFGLGTTAIPSQEVYNGWWQAWMVQDEDFIPESFEFRMRTKGDKINTRVIMWHSCPAF</sequence>
<keyword evidence="1" id="KW-0812">Transmembrane</keyword>
<evidence type="ECO:0000313" key="3">
    <source>
        <dbReference type="Proteomes" id="UP000554235"/>
    </source>
</evidence>
<name>A0A8H4LGM5_9HYPO</name>
<reference evidence="2 3" key="1">
    <citation type="submission" date="2020-01" db="EMBL/GenBank/DDBJ databases">
        <title>Identification and distribution of gene clusters putatively required for synthesis of sphingolipid metabolism inhibitors in phylogenetically diverse species of the filamentous fungus Fusarium.</title>
        <authorList>
            <person name="Kim H.-S."/>
            <person name="Busman M."/>
            <person name="Brown D.W."/>
            <person name="Divon H."/>
            <person name="Uhlig S."/>
            <person name="Proctor R.H."/>
        </authorList>
    </citation>
    <scope>NUCLEOTIDE SEQUENCE [LARGE SCALE GENOMIC DNA]</scope>
    <source>
        <strain evidence="2 3">NRRL 20459</strain>
    </source>
</reference>
<keyword evidence="1" id="KW-0472">Membrane</keyword>
<accession>A0A8H4LGM5</accession>
<comment type="caution">
    <text evidence="2">The sequence shown here is derived from an EMBL/GenBank/DDBJ whole genome shotgun (WGS) entry which is preliminary data.</text>
</comment>
<gene>
    <name evidence="2" type="ORF">FALBO_5442</name>
</gene>
<protein>
    <submittedName>
        <fullName evidence="2">Uncharacterized protein</fullName>
    </submittedName>
</protein>
<dbReference type="EMBL" id="JAADYS010000705">
    <property type="protein sequence ID" value="KAF4467682.1"/>
    <property type="molecule type" value="Genomic_DNA"/>
</dbReference>
<dbReference type="Proteomes" id="UP000554235">
    <property type="component" value="Unassembled WGS sequence"/>
</dbReference>
<evidence type="ECO:0000256" key="1">
    <source>
        <dbReference type="SAM" id="Phobius"/>
    </source>
</evidence>